<feature type="region of interest" description="Disordered" evidence="1">
    <location>
        <begin position="30"/>
        <end position="89"/>
    </location>
</feature>
<evidence type="ECO:0000256" key="1">
    <source>
        <dbReference type="SAM" id="MobiDB-lite"/>
    </source>
</evidence>
<evidence type="ECO:0000313" key="2">
    <source>
        <dbReference type="EMBL" id="KAF2431684.1"/>
    </source>
</evidence>
<gene>
    <name evidence="2" type="ORF">EJ08DRAFT_173239</name>
</gene>
<sequence>MAYQHLTKITRTTMATSASRIARNNFKQHAPFSSVSVQPINPTEKTDATGKPVKPTPVGIPNTDDTGKPVKPMPTTTPKTATTDKPTPSNDAPIISFKLSFDPDCFYETNMFLGYIMPIDIMRGDRAYYGLPESKAKVLWQKILHGVQDDEPITGKTSQLQKSLYSASKGTLSNANPKPAHISDRLDRFICKSELVRTMFYGVKNPIKKPSILGRLKGAFASRNEDKDKQAKTGDRSAGVLGK</sequence>
<feature type="compositionally biased region" description="Basic and acidic residues" evidence="1">
    <location>
        <begin position="223"/>
        <end position="235"/>
    </location>
</feature>
<feature type="compositionally biased region" description="Low complexity" evidence="1">
    <location>
        <begin position="69"/>
        <end position="88"/>
    </location>
</feature>
<organism evidence="2 3">
    <name type="scientific">Tothia fuscella</name>
    <dbReference type="NCBI Taxonomy" id="1048955"/>
    <lineage>
        <taxon>Eukaryota</taxon>
        <taxon>Fungi</taxon>
        <taxon>Dikarya</taxon>
        <taxon>Ascomycota</taxon>
        <taxon>Pezizomycotina</taxon>
        <taxon>Dothideomycetes</taxon>
        <taxon>Pleosporomycetidae</taxon>
        <taxon>Venturiales</taxon>
        <taxon>Cylindrosympodiaceae</taxon>
        <taxon>Tothia</taxon>
    </lineage>
</organism>
<evidence type="ECO:0000313" key="3">
    <source>
        <dbReference type="Proteomes" id="UP000800235"/>
    </source>
</evidence>
<feature type="region of interest" description="Disordered" evidence="1">
    <location>
        <begin position="223"/>
        <end position="243"/>
    </location>
</feature>
<dbReference type="EMBL" id="MU007030">
    <property type="protein sequence ID" value="KAF2431684.1"/>
    <property type="molecule type" value="Genomic_DNA"/>
</dbReference>
<proteinExistence type="predicted"/>
<name>A0A9P4NUV0_9PEZI</name>
<dbReference type="Proteomes" id="UP000800235">
    <property type="component" value="Unassembled WGS sequence"/>
</dbReference>
<keyword evidence="3" id="KW-1185">Reference proteome</keyword>
<dbReference type="AlphaFoldDB" id="A0A9P4NUV0"/>
<protein>
    <submittedName>
        <fullName evidence="2">Uncharacterized protein</fullName>
    </submittedName>
</protein>
<reference evidence="2" key="1">
    <citation type="journal article" date="2020" name="Stud. Mycol.">
        <title>101 Dothideomycetes genomes: a test case for predicting lifestyles and emergence of pathogens.</title>
        <authorList>
            <person name="Haridas S."/>
            <person name="Albert R."/>
            <person name="Binder M."/>
            <person name="Bloem J."/>
            <person name="Labutti K."/>
            <person name="Salamov A."/>
            <person name="Andreopoulos B."/>
            <person name="Baker S."/>
            <person name="Barry K."/>
            <person name="Bills G."/>
            <person name="Bluhm B."/>
            <person name="Cannon C."/>
            <person name="Castanera R."/>
            <person name="Culley D."/>
            <person name="Daum C."/>
            <person name="Ezra D."/>
            <person name="Gonzalez J."/>
            <person name="Henrissat B."/>
            <person name="Kuo A."/>
            <person name="Liang C."/>
            <person name="Lipzen A."/>
            <person name="Lutzoni F."/>
            <person name="Magnuson J."/>
            <person name="Mondo S."/>
            <person name="Nolan M."/>
            <person name="Ohm R."/>
            <person name="Pangilinan J."/>
            <person name="Park H.-J."/>
            <person name="Ramirez L."/>
            <person name="Alfaro M."/>
            <person name="Sun H."/>
            <person name="Tritt A."/>
            <person name="Yoshinaga Y."/>
            <person name="Zwiers L.-H."/>
            <person name="Turgeon B."/>
            <person name="Goodwin S."/>
            <person name="Spatafora J."/>
            <person name="Crous P."/>
            <person name="Grigoriev I."/>
        </authorList>
    </citation>
    <scope>NUCLEOTIDE SEQUENCE</scope>
    <source>
        <strain evidence="2">CBS 130266</strain>
    </source>
</reference>
<accession>A0A9P4NUV0</accession>
<feature type="compositionally biased region" description="Polar residues" evidence="1">
    <location>
        <begin position="30"/>
        <end position="43"/>
    </location>
</feature>
<comment type="caution">
    <text evidence="2">The sequence shown here is derived from an EMBL/GenBank/DDBJ whole genome shotgun (WGS) entry which is preliminary data.</text>
</comment>